<dbReference type="GO" id="GO:0003676">
    <property type="term" value="F:nucleic acid binding"/>
    <property type="evidence" value="ECO:0007669"/>
    <property type="project" value="InterPro"/>
</dbReference>
<dbReference type="InterPro" id="IPR012677">
    <property type="entry name" value="Nucleotide-bd_a/b_plait_sf"/>
</dbReference>
<evidence type="ECO:0008006" key="3">
    <source>
        <dbReference type="Google" id="ProtNLM"/>
    </source>
</evidence>
<evidence type="ECO:0000313" key="2">
    <source>
        <dbReference type="Proteomes" id="UP001178507"/>
    </source>
</evidence>
<dbReference type="AlphaFoldDB" id="A0AA36J4Y2"/>
<name>A0AA36J4Y2_9DINO</name>
<dbReference type="InterPro" id="IPR035979">
    <property type="entry name" value="RBD_domain_sf"/>
</dbReference>
<gene>
    <name evidence="1" type="ORF">EVOR1521_LOCUS22758</name>
</gene>
<dbReference type="Gene3D" id="3.30.70.330">
    <property type="match status" value="1"/>
</dbReference>
<comment type="caution">
    <text evidence="1">The sequence shown here is derived from an EMBL/GenBank/DDBJ whole genome shotgun (WGS) entry which is preliminary data.</text>
</comment>
<proteinExistence type="predicted"/>
<dbReference type="SUPFAM" id="SSF54928">
    <property type="entry name" value="RNA-binding domain, RBD"/>
    <property type="match status" value="1"/>
</dbReference>
<accession>A0AA36J4Y2</accession>
<organism evidence="1 2">
    <name type="scientific">Effrenium voratum</name>
    <dbReference type="NCBI Taxonomy" id="2562239"/>
    <lineage>
        <taxon>Eukaryota</taxon>
        <taxon>Sar</taxon>
        <taxon>Alveolata</taxon>
        <taxon>Dinophyceae</taxon>
        <taxon>Suessiales</taxon>
        <taxon>Symbiodiniaceae</taxon>
        <taxon>Effrenium</taxon>
    </lineage>
</organism>
<keyword evidence="2" id="KW-1185">Reference proteome</keyword>
<evidence type="ECO:0000313" key="1">
    <source>
        <dbReference type="EMBL" id="CAJ1399177.1"/>
    </source>
</evidence>
<dbReference type="Proteomes" id="UP001178507">
    <property type="component" value="Unassembled WGS sequence"/>
</dbReference>
<sequence>MAEPEEGELVRFRVHRTFVESVVLVPWIVRARSWPEMRGLLVELPEEPHDQGVTVANLEEKASNLLVKKNSSIQETEEEFSGEDTEADCLGVHPDDPCWDSTTNLMICKLPARCTQAELTAFIRKTVPGFELQISLPRSESGRNRGYGFVQVRHGSMRELVRRLWNSRIPTRQSQRPLKLQPARR</sequence>
<reference evidence="1" key="1">
    <citation type="submission" date="2023-08" db="EMBL/GenBank/DDBJ databases">
        <authorList>
            <person name="Chen Y."/>
            <person name="Shah S."/>
            <person name="Dougan E. K."/>
            <person name="Thang M."/>
            <person name="Chan C."/>
        </authorList>
    </citation>
    <scope>NUCLEOTIDE SEQUENCE</scope>
</reference>
<dbReference type="EMBL" id="CAUJNA010003327">
    <property type="protein sequence ID" value="CAJ1399177.1"/>
    <property type="molecule type" value="Genomic_DNA"/>
</dbReference>
<protein>
    <recommendedName>
        <fullName evidence="3">RRM domain-containing protein</fullName>
    </recommendedName>
</protein>